<dbReference type="GO" id="GO:0005886">
    <property type="term" value="C:plasma membrane"/>
    <property type="evidence" value="ECO:0007669"/>
    <property type="project" value="UniProtKB-SubCell"/>
</dbReference>
<dbReference type="InterPro" id="IPR006028">
    <property type="entry name" value="GABAA/Glycine_rcpt"/>
</dbReference>
<dbReference type="Pfam" id="PF02932">
    <property type="entry name" value="Neur_chan_memb"/>
    <property type="match status" value="1"/>
</dbReference>
<feature type="domain" description="Neurotransmitter-gated ion-channel ligand-binding" evidence="12">
    <location>
        <begin position="41"/>
        <end position="213"/>
    </location>
</feature>
<dbReference type="InterPro" id="IPR036719">
    <property type="entry name" value="Neuro-gated_channel_TM_sf"/>
</dbReference>
<keyword evidence="10 11" id="KW-0407">Ion channel</keyword>
<comment type="similarity">
    <text evidence="11">Belongs to the ligand-gated ion channel (TC 1.A.9) family.</text>
</comment>
<feature type="signal peptide" evidence="11">
    <location>
        <begin position="1"/>
        <end position="26"/>
    </location>
</feature>
<dbReference type="GO" id="GO:0005230">
    <property type="term" value="F:extracellular ligand-gated monoatomic ion channel activity"/>
    <property type="evidence" value="ECO:0007669"/>
    <property type="project" value="InterPro"/>
</dbReference>
<evidence type="ECO:0000259" key="13">
    <source>
        <dbReference type="Pfam" id="PF02932"/>
    </source>
</evidence>
<evidence type="ECO:0000256" key="5">
    <source>
        <dbReference type="ARBA" id="ARBA00022692"/>
    </source>
</evidence>
<dbReference type="GO" id="GO:0005254">
    <property type="term" value="F:chloride channel activity"/>
    <property type="evidence" value="ECO:0007669"/>
    <property type="project" value="UniProtKB-ARBA"/>
</dbReference>
<gene>
    <name evidence="14" type="primary">glra1</name>
    <name evidence="14" type="ORF">NPIL_627101</name>
</gene>
<evidence type="ECO:0000256" key="1">
    <source>
        <dbReference type="ARBA" id="ARBA00004141"/>
    </source>
</evidence>
<dbReference type="Gene3D" id="1.20.58.390">
    <property type="entry name" value="Neurotransmitter-gated ion-channel transmembrane domain"/>
    <property type="match status" value="1"/>
</dbReference>
<keyword evidence="5 11" id="KW-0812">Transmembrane</keyword>
<keyword evidence="6 11" id="KW-0732">Signal</keyword>
<comment type="caution">
    <text evidence="14">The sequence shown here is derived from an EMBL/GenBank/DDBJ whole genome shotgun (WGS) entry which is preliminary data.</text>
</comment>
<evidence type="ECO:0000256" key="8">
    <source>
        <dbReference type="ARBA" id="ARBA00023065"/>
    </source>
</evidence>
<dbReference type="AlphaFoldDB" id="A0A8X6UMS4"/>
<evidence type="ECO:0000256" key="10">
    <source>
        <dbReference type="ARBA" id="ARBA00023303"/>
    </source>
</evidence>
<dbReference type="Gene3D" id="2.70.170.10">
    <property type="entry name" value="Neurotransmitter-gated ion-channel ligand-binding domain"/>
    <property type="match status" value="1"/>
</dbReference>
<organism evidence="14 15">
    <name type="scientific">Nephila pilipes</name>
    <name type="common">Giant wood spider</name>
    <name type="synonym">Nephila maculata</name>
    <dbReference type="NCBI Taxonomy" id="299642"/>
    <lineage>
        <taxon>Eukaryota</taxon>
        <taxon>Metazoa</taxon>
        <taxon>Ecdysozoa</taxon>
        <taxon>Arthropoda</taxon>
        <taxon>Chelicerata</taxon>
        <taxon>Arachnida</taxon>
        <taxon>Araneae</taxon>
        <taxon>Araneomorphae</taxon>
        <taxon>Entelegynae</taxon>
        <taxon>Araneoidea</taxon>
        <taxon>Nephilidae</taxon>
        <taxon>Nephila</taxon>
    </lineage>
</organism>
<keyword evidence="4" id="KW-1003">Cell membrane</keyword>
<dbReference type="GO" id="GO:0004888">
    <property type="term" value="F:transmembrane signaling receptor activity"/>
    <property type="evidence" value="ECO:0007669"/>
    <property type="project" value="InterPro"/>
</dbReference>
<dbReference type="Pfam" id="PF02931">
    <property type="entry name" value="Neur_chan_LBD"/>
    <property type="match status" value="1"/>
</dbReference>
<keyword evidence="15" id="KW-1185">Reference proteome</keyword>
<proteinExistence type="inferred from homology"/>
<comment type="caution">
    <text evidence="11">Lacks conserved residue(s) required for the propagation of feature annotation.</text>
</comment>
<dbReference type="InterPro" id="IPR006201">
    <property type="entry name" value="Neur_channel"/>
</dbReference>
<evidence type="ECO:0000256" key="3">
    <source>
        <dbReference type="ARBA" id="ARBA00022448"/>
    </source>
</evidence>
<feature type="transmembrane region" description="Helical" evidence="11">
    <location>
        <begin position="378"/>
        <end position="397"/>
    </location>
</feature>
<dbReference type="EMBL" id="BMAW01039976">
    <property type="protein sequence ID" value="GFU57899.1"/>
    <property type="molecule type" value="Genomic_DNA"/>
</dbReference>
<dbReference type="PANTHER" id="PTHR18945">
    <property type="entry name" value="NEUROTRANSMITTER GATED ION CHANNEL"/>
    <property type="match status" value="1"/>
</dbReference>
<dbReference type="PRINTS" id="PR00253">
    <property type="entry name" value="GABAARECEPTR"/>
</dbReference>
<keyword evidence="7 11" id="KW-1133">Transmembrane helix</keyword>
<feature type="transmembrane region" description="Helical" evidence="11">
    <location>
        <begin position="246"/>
        <end position="268"/>
    </location>
</feature>
<dbReference type="SUPFAM" id="SSF90112">
    <property type="entry name" value="Neurotransmitter-gated ion-channel transmembrane pore"/>
    <property type="match status" value="1"/>
</dbReference>
<name>A0A8X6UMS4_NEPPI</name>
<comment type="subcellular location">
    <subcellularLocation>
        <location evidence="2">Cell membrane</location>
    </subcellularLocation>
    <subcellularLocation>
        <location evidence="1">Membrane</location>
        <topology evidence="1">Multi-pass membrane protein</topology>
    </subcellularLocation>
</comment>
<evidence type="ECO:0000259" key="12">
    <source>
        <dbReference type="Pfam" id="PF02931"/>
    </source>
</evidence>
<evidence type="ECO:0000256" key="7">
    <source>
        <dbReference type="ARBA" id="ARBA00022989"/>
    </source>
</evidence>
<sequence>MGYKRSISNHWIICAIVIGLLCQVQAIRSYQEERPPVRIDDIIKEGYDSFQTPPNRGQPTDVSVQIEFLNIRSVDVVEMSFIADIFLYTTWKDTRLVYPANKTLEKISLPPDWRKSIWTPDVFFYNAIEGKVMDAVIPYVYLWLKNDSTVIFGTRLSLELSCDMLLGRFPHDTQTCDLIIKSLTHTLSEMNLHWSNKESLTLGDYIILPQFEFSNPEPSECGKNHLIGKHGKFACLRGVIKLTRRYGYYIMNIYIPSILIVFMSMLTFWMPVDAVPGRVTLGVTSLLTMITKQYQAALPSVSYVVALNVFLSVCIAFVFSSLLEYALVIALRSHQGRHIIEANKDIALNADAQPLCWDKVFSYFEDTDVIKIDRYCRILFPTLFVLILISYCSFFIFA</sequence>
<keyword evidence="8 11" id="KW-0406">Ion transport</keyword>
<keyword evidence="3 11" id="KW-0813">Transport</keyword>
<dbReference type="OrthoDB" id="442503at2759"/>
<dbReference type="PRINTS" id="PR00252">
    <property type="entry name" value="NRIONCHANNEL"/>
</dbReference>
<dbReference type="Proteomes" id="UP000887013">
    <property type="component" value="Unassembled WGS sequence"/>
</dbReference>
<dbReference type="InterPro" id="IPR036734">
    <property type="entry name" value="Neur_chan_lig-bd_sf"/>
</dbReference>
<dbReference type="InterPro" id="IPR006202">
    <property type="entry name" value="Neur_chan_lig-bd"/>
</dbReference>
<dbReference type="CDD" id="cd19049">
    <property type="entry name" value="LGIC_TM_anion"/>
    <property type="match status" value="1"/>
</dbReference>
<evidence type="ECO:0000256" key="6">
    <source>
        <dbReference type="ARBA" id="ARBA00022729"/>
    </source>
</evidence>
<accession>A0A8X6UMS4</accession>
<dbReference type="InterPro" id="IPR038050">
    <property type="entry name" value="Neuro_actylchol_rec"/>
</dbReference>
<evidence type="ECO:0000256" key="11">
    <source>
        <dbReference type="RuleBase" id="RU000687"/>
    </source>
</evidence>
<reference evidence="14" key="1">
    <citation type="submission" date="2020-08" db="EMBL/GenBank/DDBJ databases">
        <title>Multicomponent nature underlies the extraordinary mechanical properties of spider dragline silk.</title>
        <authorList>
            <person name="Kono N."/>
            <person name="Nakamura H."/>
            <person name="Mori M."/>
            <person name="Yoshida Y."/>
            <person name="Ohtoshi R."/>
            <person name="Malay A.D."/>
            <person name="Moran D.A.P."/>
            <person name="Tomita M."/>
            <person name="Numata K."/>
            <person name="Arakawa K."/>
        </authorList>
    </citation>
    <scope>NUCLEOTIDE SEQUENCE</scope>
</reference>
<dbReference type="SUPFAM" id="SSF63712">
    <property type="entry name" value="Nicotinic receptor ligand binding domain-like"/>
    <property type="match status" value="1"/>
</dbReference>
<dbReference type="GO" id="GO:0099095">
    <property type="term" value="F:ligand-gated monoatomic anion channel activity"/>
    <property type="evidence" value="ECO:0007669"/>
    <property type="project" value="UniProtKB-ARBA"/>
</dbReference>
<evidence type="ECO:0000256" key="2">
    <source>
        <dbReference type="ARBA" id="ARBA00004236"/>
    </source>
</evidence>
<dbReference type="InterPro" id="IPR018000">
    <property type="entry name" value="Neurotransmitter_ion_chnl_CS"/>
</dbReference>
<feature type="transmembrane region" description="Helical" evidence="11">
    <location>
        <begin position="303"/>
        <end position="328"/>
    </location>
</feature>
<feature type="domain" description="Neurotransmitter-gated ion-channel transmembrane" evidence="13">
    <location>
        <begin position="253"/>
        <end position="348"/>
    </location>
</feature>
<protein>
    <submittedName>
        <fullName evidence="14">Glycine receptor subunit alphaZ1</fullName>
    </submittedName>
</protein>
<evidence type="ECO:0000313" key="14">
    <source>
        <dbReference type="EMBL" id="GFU57899.1"/>
    </source>
</evidence>
<dbReference type="InterPro" id="IPR006029">
    <property type="entry name" value="Neurotrans-gated_channel_TM"/>
</dbReference>
<evidence type="ECO:0000313" key="15">
    <source>
        <dbReference type="Proteomes" id="UP000887013"/>
    </source>
</evidence>
<keyword evidence="14" id="KW-0675">Receptor</keyword>
<dbReference type="PROSITE" id="PS00236">
    <property type="entry name" value="NEUROTR_ION_CHANNEL"/>
    <property type="match status" value="1"/>
</dbReference>
<keyword evidence="9 11" id="KW-0472">Membrane</keyword>
<feature type="chain" id="PRO_5036516220" evidence="11">
    <location>
        <begin position="27"/>
        <end position="398"/>
    </location>
</feature>
<evidence type="ECO:0000256" key="4">
    <source>
        <dbReference type="ARBA" id="ARBA00022475"/>
    </source>
</evidence>
<evidence type="ECO:0000256" key="9">
    <source>
        <dbReference type="ARBA" id="ARBA00023136"/>
    </source>
</evidence>
<dbReference type="CDD" id="cd18987">
    <property type="entry name" value="LGIC_ECD_anion"/>
    <property type="match status" value="1"/>
</dbReference>